<evidence type="ECO:0000313" key="6">
    <source>
        <dbReference type="EMBL" id="GFE66144.1"/>
    </source>
</evidence>
<feature type="binding site" evidence="3">
    <location>
        <position position="72"/>
    </location>
    <ligand>
        <name>FAD</name>
        <dbReference type="ChEBI" id="CHEBI:57692"/>
    </ligand>
</feature>
<proteinExistence type="predicted"/>
<feature type="binding site" evidence="3">
    <location>
        <position position="25"/>
    </location>
    <ligand>
        <name>FAD</name>
        <dbReference type="ChEBI" id="CHEBI:57692"/>
    </ligand>
</feature>
<dbReference type="GO" id="GO:0003677">
    <property type="term" value="F:DNA binding"/>
    <property type="evidence" value="ECO:0007669"/>
    <property type="project" value="TreeGrafter"/>
</dbReference>
<sequence>MLFDPTRAAGLSRLNDFAPKAGRAYAANRNADIPGHPHVSMLSPYLRHRLITEDEVLGHVLSEHTPDAAQKFIQEVYWRTYWKGWLEMRPSVWTTYRAGVNQAWNRVQTESGLRSEFEAACRGETEIECFNHWAQELVSKGYIHNHARMWFASIWIFTLRLPWELGADFFLRHLLDGDPASNTLGWRWVAGLQTPGKTYLARHSNIAKFTEGRFRPDPSDLAAHAPPVDGMPNPDRTDLPGGDDWDKNARSGLLLTEDDLAPEFLFDDGFSPLVMAAMTCASARSQLAVADPVLSFTEGAITSTLERLQDRLADIRETPFTPEDTAGIVDWAVEHDLTHLVTPYAPVGPAAEALDVLESKLKDVGIALKRPQRSYDRRAWPNATAGFFKFKDKIPKFLRDINSVET</sequence>
<evidence type="ECO:0000256" key="1">
    <source>
        <dbReference type="ARBA" id="ARBA00022630"/>
    </source>
</evidence>
<dbReference type="InterPro" id="IPR036134">
    <property type="entry name" value="Crypto/Photolyase_FAD-like_sf"/>
</dbReference>
<dbReference type="SUPFAM" id="SSF48173">
    <property type="entry name" value="Cryptochrome/photolyase FAD-binding domain"/>
    <property type="match status" value="1"/>
</dbReference>
<keyword evidence="1 3" id="KW-0285">Flavoprotein</keyword>
<dbReference type="InterPro" id="IPR005101">
    <property type="entry name" value="Cryptochr/Photolyase_FAD-bd"/>
</dbReference>
<evidence type="ECO:0000256" key="2">
    <source>
        <dbReference type="ARBA" id="ARBA00022827"/>
    </source>
</evidence>
<dbReference type="AlphaFoldDB" id="A0A6N6JJ36"/>
<dbReference type="PANTHER" id="PTHR11455:SF9">
    <property type="entry name" value="CRYPTOCHROME CIRCADIAN CLOCK 5 ISOFORM X1"/>
    <property type="match status" value="1"/>
</dbReference>
<feature type="region of interest" description="Disordered" evidence="4">
    <location>
        <begin position="213"/>
        <end position="243"/>
    </location>
</feature>
<organism evidence="6 7">
    <name type="scientific">Litoreibacter roseus</name>
    <dbReference type="NCBI Taxonomy" id="2601869"/>
    <lineage>
        <taxon>Bacteria</taxon>
        <taxon>Pseudomonadati</taxon>
        <taxon>Pseudomonadota</taxon>
        <taxon>Alphaproteobacteria</taxon>
        <taxon>Rhodobacterales</taxon>
        <taxon>Roseobacteraceae</taxon>
        <taxon>Litoreibacter</taxon>
    </lineage>
</organism>
<dbReference type="Proteomes" id="UP000436822">
    <property type="component" value="Unassembled WGS sequence"/>
</dbReference>
<protein>
    <recommendedName>
        <fullName evidence="5">Cryptochrome/DNA photolyase FAD-binding domain-containing protein</fullName>
    </recommendedName>
</protein>
<comment type="cofactor">
    <cofactor evidence="3">
        <name>FAD</name>
        <dbReference type="ChEBI" id="CHEBI:57692"/>
    </cofactor>
    <text evidence="3">Binds 1 FAD per subunit.</text>
</comment>
<dbReference type="EMBL" id="BLJE01000003">
    <property type="protein sequence ID" value="GFE66144.1"/>
    <property type="molecule type" value="Genomic_DNA"/>
</dbReference>
<gene>
    <name evidence="6" type="ORF">KIN_32180</name>
</gene>
<dbReference type="Gene3D" id="1.10.579.10">
    <property type="entry name" value="DNA Cyclobutane Dipyrimidine Photolyase, subunit A, domain 3"/>
    <property type="match status" value="1"/>
</dbReference>
<accession>A0A6N6JJ36</accession>
<dbReference type="RefSeq" id="WP_306439012.1">
    <property type="nucleotide sequence ID" value="NZ_BLJE01000003.1"/>
</dbReference>
<keyword evidence="2 3" id="KW-0274">FAD</keyword>
<evidence type="ECO:0000256" key="4">
    <source>
        <dbReference type="SAM" id="MobiDB-lite"/>
    </source>
</evidence>
<dbReference type="Gene3D" id="1.25.40.80">
    <property type="match status" value="1"/>
</dbReference>
<dbReference type="InterPro" id="IPR002081">
    <property type="entry name" value="Cryptochrome/DNA_photolyase_1"/>
</dbReference>
<dbReference type="Pfam" id="PF03441">
    <property type="entry name" value="FAD_binding_7"/>
    <property type="match status" value="1"/>
</dbReference>
<evidence type="ECO:0000259" key="5">
    <source>
        <dbReference type="Pfam" id="PF03441"/>
    </source>
</evidence>
<feature type="domain" description="Cryptochrome/DNA photolyase FAD-binding" evidence="5">
    <location>
        <begin position="72"/>
        <end position="210"/>
    </location>
</feature>
<name>A0A6N6JJ36_9RHOB</name>
<evidence type="ECO:0000313" key="7">
    <source>
        <dbReference type="Proteomes" id="UP000436822"/>
    </source>
</evidence>
<comment type="caution">
    <text evidence="6">The sequence shown here is derived from an EMBL/GenBank/DDBJ whole genome shotgun (WGS) entry which is preliminary data.</text>
</comment>
<reference evidence="6 7" key="1">
    <citation type="submission" date="2019-12" db="EMBL/GenBank/DDBJ databases">
        <title>Litoreibacter badius sp. nov., a novel bacteriochlorophyll a-containing bacterium in the genus Litoreibacter.</title>
        <authorList>
            <person name="Kanamuro M."/>
            <person name="Takabe Y."/>
            <person name="Mori K."/>
            <person name="Takaichi S."/>
            <person name="Hanada S."/>
        </authorList>
    </citation>
    <scope>NUCLEOTIDE SEQUENCE [LARGE SCALE GENOMIC DNA]</scope>
    <source>
        <strain evidence="6 7">K6</strain>
    </source>
</reference>
<dbReference type="GO" id="GO:0071949">
    <property type="term" value="F:FAD binding"/>
    <property type="evidence" value="ECO:0007669"/>
    <property type="project" value="TreeGrafter"/>
</dbReference>
<dbReference type="GO" id="GO:0003904">
    <property type="term" value="F:deoxyribodipyrimidine photo-lyase activity"/>
    <property type="evidence" value="ECO:0007669"/>
    <property type="project" value="TreeGrafter"/>
</dbReference>
<keyword evidence="7" id="KW-1185">Reference proteome</keyword>
<feature type="binding site" evidence="3">
    <location>
        <begin position="176"/>
        <end position="178"/>
    </location>
    <ligand>
        <name>FAD</name>
        <dbReference type="ChEBI" id="CHEBI:57692"/>
    </ligand>
</feature>
<evidence type="ECO:0000256" key="3">
    <source>
        <dbReference type="PIRSR" id="PIRSR602081-1"/>
    </source>
</evidence>
<dbReference type="PANTHER" id="PTHR11455">
    <property type="entry name" value="CRYPTOCHROME"/>
    <property type="match status" value="1"/>
</dbReference>